<evidence type="ECO:0000256" key="10">
    <source>
        <dbReference type="ARBA" id="ARBA00023310"/>
    </source>
</evidence>
<keyword evidence="14" id="KW-1185">Reference proteome</keyword>
<dbReference type="Pfam" id="PF00119">
    <property type="entry name" value="ATP-synt_A"/>
    <property type="match status" value="1"/>
</dbReference>
<dbReference type="GO" id="GO:0046933">
    <property type="term" value="F:proton-transporting ATP synthase activity, rotational mechanism"/>
    <property type="evidence" value="ECO:0007669"/>
    <property type="project" value="UniProtKB-UniRule"/>
</dbReference>
<protein>
    <recommendedName>
        <fullName evidence="11 12">ATP synthase subunit a</fullName>
    </recommendedName>
    <alternativeName>
        <fullName evidence="11">ATP synthase F0 sector subunit a</fullName>
    </alternativeName>
    <alternativeName>
        <fullName evidence="11">F-ATPase subunit 6</fullName>
    </alternativeName>
</protein>
<accession>A0A2N9JFC9</accession>
<evidence type="ECO:0000313" key="13">
    <source>
        <dbReference type="EMBL" id="SPD86185.1"/>
    </source>
</evidence>
<dbReference type="PRINTS" id="PR00123">
    <property type="entry name" value="ATPASEA"/>
</dbReference>
<keyword evidence="5 11" id="KW-0812">Transmembrane</keyword>
<dbReference type="InterPro" id="IPR045083">
    <property type="entry name" value="ATP_synth_F0_asu_bact/mt"/>
</dbReference>
<dbReference type="InterPro" id="IPR000568">
    <property type="entry name" value="ATP_synth_F0_asu"/>
</dbReference>
<evidence type="ECO:0000256" key="2">
    <source>
        <dbReference type="ARBA" id="ARBA00006810"/>
    </source>
</evidence>
<feature type="transmembrane region" description="Helical" evidence="11">
    <location>
        <begin position="132"/>
        <end position="152"/>
    </location>
</feature>
<keyword evidence="9 11" id="KW-0472">Membrane</keyword>
<dbReference type="PANTHER" id="PTHR11410:SF0">
    <property type="entry name" value="ATP SYNTHASE SUBUNIT A"/>
    <property type="match status" value="1"/>
</dbReference>
<dbReference type="SUPFAM" id="SSF81336">
    <property type="entry name" value="F1F0 ATP synthase subunit A"/>
    <property type="match status" value="1"/>
</dbReference>
<sequence length="271" mass="29863">MGLIGLIIPMEGGGGSEDSHWPPGVHSFDPKPLFPDAGMDWLNTYLLQAVVGAIIVIVVWLWLAKDQKVVPGFKQWCGEQLYNMVRNGIGRDALGYEYKRFTPYLLALFSFILVNNLFGQFFLTMFPTFSRVGYAYGLALLTWLLYNGVGIAKHGLGGYLKLMTVPKGVPWPLLILIIPLEILSNFIVRPVTLALRLFANLFAGHLVIIVFVVGGTLLLEQSSFLYAIAGGASLLMAFPIFALELFVGVLQAYIFTVLTAQYVASSLAEDH</sequence>
<feature type="transmembrane region" description="Helical" evidence="11">
    <location>
        <begin position="104"/>
        <end position="126"/>
    </location>
</feature>
<feature type="transmembrane region" description="Helical" evidence="11">
    <location>
        <begin position="197"/>
        <end position="219"/>
    </location>
</feature>
<dbReference type="Proteomes" id="UP000238164">
    <property type="component" value="Chromosome 1"/>
</dbReference>
<name>A0A2N9JFC9_9ACTN</name>
<dbReference type="KEGG" id="mgg:MPLG2_1149"/>
<reference evidence="13 14" key="1">
    <citation type="submission" date="2018-02" db="EMBL/GenBank/DDBJ databases">
        <authorList>
            <person name="Cohen D.B."/>
            <person name="Kent A.D."/>
        </authorList>
    </citation>
    <scope>NUCLEOTIDE SEQUENCE [LARGE SCALE GENOMIC DNA]</scope>
    <source>
        <strain evidence="13">1</strain>
    </source>
</reference>
<keyword evidence="4 11" id="KW-0138">CF(0)</keyword>
<gene>
    <name evidence="11 13" type="primary">atpB</name>
    <name evidence="13" type="ORF">MPLG2_1149</name>
</gene>
<dbReference type="PANTHER" id="PTHR11410">
    <property type="entry name" value="ATP SYNTHASE SUBUNIT A"/>
    <property type="match status" value="1"/>
</dbReference>
<keyword evidence="7 11" id="KW-1133">Transmembrane helix</keyword>
<evidence type="ECO:0000256" key="5">
    <source>
        <dbReference type="ARBA" id="ARBA00022692"/>
    </source>
</evidence>
<comment type="similarity">
    <text evidence="2 11 12">Belongs to the ATPase A chain family.</text>
</comment>
<evidence type="ECO:0000256" key="8">
    <source>
        <dbReference type="ARBA" id="ARBA00023065"/>
    </source>
</evidence>
<dbReference type="EMBL" id="LT985188">
    <property type="protein sequence ID" value="SPD86185.1"/>
    <property type="molecule type" value="Genomic_DNA"/>
</dbReference>
<dbReference type="CDD" id="cd00310">
    <property type="entry name" value="ATP-synt_Fo_a_6"/>
    <property type="match status" value="1"/>
</dbReference>
<evidence type="ECO:0000256" key="12">
    <source>
        <dbReference type="RuleBase" id="RU000483"/>
    </source>
</evidence>
<dbReference type="Gene3D" id="1.20.120.220">
    <property type="entry name" value="ATP synthase, F0 complex, subunit A"/>
    <property type="match status" value="1"/>
</dbReference>
<organism evidence="13 14">
    <name type="scientific">Micropruina glycogenica</name>
    <dbReference type="NCBI Taxonomy" id="75385"/>
    <lineage>
        <taxon>Bacteria</taxon>
        <taxon>Bacillati</taxon>
        <taxon>Actinomycetota</taxon>
        <taxon>Actinomycetes</taxon>
        <taxon>Propionibacteriales</taxon>
        <taxon>Nocardioidaceae</taxon>
        <taxon>Micropruina</taxon>
    </lineage>
</organism>
<keyword evidence="11" id="KW-1003">Cell membrane</keyword>
<evidence type="ECO:0000256" key="9">
    <source>
        <dbReference type="ARBA" id="ARBA00023136"/>
    </source>
</evidence>
<dbReference type="AlphaFoldDB" id="A0A2N9JFC9"/>
<proteinExistence type="inferred from homology"/>
<keyword evidence="10 11" id="KW-0066">ATP synthesis</keyword>
<dbReference type="HAMAP" id="MF_01393">
    <property type="entry name" value="ATP_synth_a_bact"/>
    <property type="match status" value="1"/>
</dbReference>
<keyword evidence="6 11" id="KW-0375">Hydrogen ion transport</keyword>
<evidence type="ECO:0000256" key="3">
    <source>
        <dbReference type="ARBA" id="ARBA00022448"/>
    </source>
</evidence>
<evidence type="ECO:0000256" key="6">
    <source>
        <dbReference type="ARBA" id="ARBA00022781"/>
    </source>
</evidence>
<dbReference type="GO" id="GO:0005886">
    <property type="term" value="C:plasma membrane"/>
    <property type="evidence" value="ECO:0007669"/>
    <property type="project" value="UniProtKB-SubCell"/>
</dbReference>
<dbReference type="GO" id="GO:0045259">
    <property type="term" value="C:proton-transporting ATP synthase complex"/>
    <property type="evidence" value="ECO:0007669"/>
    <property type="project" value="UniProtKB-KW"/>
</dbReference>
<dbReference type="InterPro" id="IPR035908">
    <property type="entry name" value="F0_ATP_A_sf"/>
</dbReference>
<dbReference type="NCBIfam" id="TIGR01131">
    <property type="entry name" value="ATP_synt_6_or_A"/>
    <property type="match status" value="1"/>
</dbReference>
<feature type="transmembrane region" description="Helical" evidence="11">
    <location>
        <begin position="45"/>
        <end position="64"/>
    </location>
</feature>
<feature type="transmembrane region" description="Helical" evidence="11">
    <location>
        <begin position="173"/>
        <end position="191"/>
    </location>
</feature>
<evidence type="ECO:0000313" key="14">
    <source>
        <dbReference type="Proteomes" id="UP000238164"/>
    </source>
</evidence>
<dbReference type="InterPro" id="IPR023011">
    <property type="entry name" value="ATP_synth_F0_asu_AS"/>
</dbReference>
<evidence type="ECO:0000256" key="1">
    <source>
        <dbReference type="ARBA" id="ARBA00004141"/>
    </source>
</evidence>
<dbReference type="PROSITE" id="PS00449">
    <property type="entry name" value="ATPASE_A"/>
    <property type="match status" value="1"/>
</dbReference>
<comment type="function">
    <text evidence="11 12">Key component of the proton channel; it plays a direct role in the translocation of protons across the membrane.</text>
</comment>
<evidence type="ECO:0000256" key="11">
    <source>
        <dbReference type="HAMAP-Rule" id="MF_01393"/>
    </source>
</evidence>
<keyword evidence="3 11" id="KW-0813">Transport</keyword>
<comment type="subcellular location">
    <subcellularLocation>
        <location evidence="11 12">Cell membrane</location>
        <topology evidence="11 12">Multi-pass membrane protein</topology>
    </subcellularLocation>
    <subcellularLocation>
        <location evidence="1">Membrane</location>
        <topology evidence="1">Multi-pass membrane protein</topology>
    </subcellularLocation>
</comment>
<evidence type="ECO:0000256" key="4">
    <source>
        <dbReference type="ARBA" id="ARBA00022547"/>
    </source>
</evidence>
<keyword evidence="8 11" id="KW-0406">Ion transport</keyword>
<dbReference type="OrthoDB" id="9809130at2"/>
<evidence type="ECO:0000256" key="7">
    <source>
        <dbReference type="ARBA" id="ARBA00022989"/>
    </source>
</evidence>